<name>A0A6H5I010_9HYME</name>
<organism evidence="2 3">
    <name type="scientific">Trichogramma brassicae</name>
    <dbReference type="NCBI Taxonomy" id="86971"/>
    <lineage>
        <taxon>Eukaryota</taxon>
        <taxon>Metazoa</taxon>
        <taxon>Ecdysozoa</taxon>
        <taxon>Arthropoda</taxon>
        <taxon>Hexapoda</taxon>
        <taxon>Insecta</taxon>
        <taxon>Pterygota</taxon>
        <taxon>Neoptera</taxon>
        <taxon>Endopterygota</taxon>
        <taxon>Hymenoptera</taxon>
        <taxon>Apocrita</taxon>
        <taxon>Proctotrupomorpha</taxon>
        <taxon>Chalcidoidea</taxon>
        <taxon>Trichogrammatidae</taxon>
        <taxon>Trichogramma</taxon>
    </lineage>
</organism>
<dbReference type="EMBL" id="CADCXV010000331">
    <property type="protein sequence ID" value="CAB0029508.1"/>
    <property type="molecule type" value="Genomic_DNA"/>
</dbReference>
<feature type="region of interest" description="Disordered" evidence="1">
    <location>
        <begin position="201"/>
        <end position="223"/>
    </location>
</feature>
<feature type="region of interest" description="Disordered" evidence="1">
    <location>
        <begin position="1"/>
        <end position="189"/>
    </location>
</feature>
<feature type="compositionally biased region" description="Basic and acidic residues" evidence="1">
    <location>
        <begin position="201"/>
        <end position="212"/>
    </location>
</feature>
<proteinExistence type="predicted"/>
<dbReference type="Proteomes" id="UP000479190">
    <property type="component" value="Unassembled WGS sequence"/>
</dbReference>
<dbReference type="AlphaFoldDB" id="A0A6H5I010"/>
<feature type="compositionally biased region" description="Polar residues" evidence="1">
    <location>
        <begin position="8"/>
        <end position="19"/>
    </location>
</feature>
<evidence type="ECO:0000313" key="2">
    <source>
        <dbReference type="EMBL" id="CAB0029508.1"/>
    </source>
</evidence>
<feature type="compositionally biased region" description="Low complexity" evidence="1">
    <location>
        <begin position="122"/>
        <end position="140"/>
    </location>
</feature>
<feature type="compositionally biased region" description="Polar residues" evidence="1">
    <location>
        <begin position="656"/>
        <end position="669"/>
    </location>
</feature>
<protein>
    <submittedName>
        <fullName evidence="2">Uncharacterized protein</fullName>
    </submittedName>
</protein>
<reference evidence="2 3" key="1">
    <citation type="submission" date="2020-02" db="EMBL/GenBank/DDBJ databases">
        <authorList>
            <person name="Ferguson B K."/>
        </authorList>
    </citation>
    <scope>NUCLEOTIDE SEQUENCE [LARGE SCALE GENOMIC DNA]</scope>
</reference>
<evidence type="ECO:0000313" key="3">
    <source>
        <dbReference type="Proteomes" id="UP000479190"/>
    </source>
</evidence>
<sequence>MGLCNPPTDASRTSKTAQGAQGGSERRKLRTNSAKRTRRTRANEERGTTQGHRSYQDYKKRSTTSAQSTTSSSKEESSSSKAITADLGEEGPSSESIAPRVETEDPASSSIEERVETEESSSRTTTSRAGTGGSSSRVTTPNAGEASPTSRAMTSRAGARGSSVKPTTTGAIGGGSSSTRAPKAPRNVRASCLTASSKARAWDGSEGDEHPGCPHHRHDGSRCQAALGQGPLAPPPAGYSSSHNIIKANFTSSTRSQLSRAIKSNCVARYRSAWTRARFRERGGSRYTKVRLRCRETSVEEKFITVRHLCKIYDRFDVNYIDESGLGNQEKDISKQVEEEFITVRHLCKIYDRFDVNYTDKSNIYSETVRHLFKIYDRFDVNYTNEFGFMYFHETCTIQTVVCVPTSRLIPKKKKKNLFGILNTYSAYVNENSNSNSRNTYIRDAHDGFNGIMKRIPKFNGKPEKLPLFCEAVRAAARQMPLMQREIIHSLEAKLVDEAEEYVGLLISYTSISDLLEDLRDRFGNRSVAEALVLELGRTIQGATEPVRSYSSRIQILYNRALITYDMAPDINDIERRAAKIALNRNVLSCFLHGLREPIQNYTRLCIPSNLPDAIRKAIDVERETLLRAATGSNISAMGLLNIPLTAPLPSKIAQEHSTGSESADATSSPEKDARKEGKIQCQYCFKYNHVAADCRKLKHDLLFCNKLPFTGTRSGHLQTSRPGIGSNARE</sequence>
<gene>
    <name evidence="2" type="ORF">TBRA_LOCUS1544</name>
</gene>
<accession>A0A6H5I010</accession>
<feature type="region of interest" description="Disordered" evidence="1">
    <location>
        <begin position="654"/>
        <end position="673"/>
    </location>
</feature>
<feature type="compositionally biased region" description="Basic residues" evidence="1">
    <location>
        <begin position="27"/>
        <end position="40"/>
    </location>
</feature>
<evidence type="ECO:0000256" key="1">
    <source>
        <dbReference type="SAM" id="MobiDB-lite"/>
    </source>
</evidence>
<feature type="compositionally biased region" description="Low complexity" evidence="1">
    <location>
        <begin position="63"/>
        <end position="72"/>
    </location>
</feature>
<keyword evidence="3" id="KW-1185">Reference proteome</keyword>